<name>A0A1F6WPV0_9BACT</name>
<keyword evidence="1" id="KW-0812">Transmembrane</keyword>
<dbReference type="Proteomes" id="UP000178184">
    <property type="component" value="Unassembled WGS sequence"/>
</dbReference>
<dbReference type="InterPro" id="IPR019251">
    <property type="entry name" value="DUF2231_TM"/>
</dbReference>
<accession>A0A1F6WPV0</accession>
<evidence type="ECO:0000313" key="3">
    <source>
        <dbReference type="EMBL" id="OGI83890.1"/>
    </source>
</evidence>
<feature type="transmembrane region" description="Helical" evidence="1">
    <location>
        <begin position="78"/>
        <end position="100"/>
    </location>
</feature>
<feature type="domain" description="DUF2231" evidence="2">
    <location>
        <begin position="4"/>
        <end position="153"/>
    </location>
</feature>
<sequence>MQYNIHPIIVHFPIAMLFLYSIIKVLPFKKWFPNVSWKHIEIVLLLVGVVSAFTASSTGEIAEELVRPNEDVLGAHQFFAGASTWIYSLILVGEALVFLIPKFISKFGFFSIIKLFTFFEKILTNNILVKILAILGLISIILTGLLGGVMVYGTTADPLAAPILKLLGISL</sequence>
<evidence type="ECO:0000313" key="4">
    <source>
        <dbReference type="Proteomes" id="UP000178184"/>
    </source>
</evidence>
<feature type="transmembrane region" description="Helical" evidence="1">
    <location>
        <begin position="127"/>
        <end position="152"/>
    </location>
</feature>
<comment type="caution">
    <text evidence="3">The sequence shown here is derived from an EMBL/GenBank/DDBJ whole genome shotgun (WGS) entry which is preliminary data.</text>
</comment>
<keyword evidence="1" id="KW-1133">Transmembrane helix</keyword>
<dbReference type="EMBL" id="MFUO01000017">
    <property type="protein sequence ID" value="OGI83890.1"/>
    <property type="molecule type" value="Genomic_DNA"/>
</dbReference>
<gene>
    <name evidence="3" type="ORF">A2903_00940</name>
</gene>
<dbReference type="Pfam" id="PF09990">
    <property type="entry name" value="DUF2231"/>
    <property type="match status" value="1"/>
</dbReference>
<keyword evidence="1" id="KW-0472">Membrane</keyword>
<reference evidence="3 4" key="1">
    <citation type="journal article" date="2016" name="Nat. Commun.">
        <title>Thousands of microbial genomes shed light on interconnected biogeochemical processes in an aquifer system.</title>
        <authorList>
            <person name="Anantharaman K."/>
            <person name="Brown C.T."/>
            <person name="Hug L.A."/>
            <person name="Sharon I."/>
            <person name="Castelle C.J."/>
            <person name="Probst A.J."/>
            <person name="Thomas B.C."/>
            <person name="Singh A."/>
            <person name="Wilkins M.J."/>
            <person name="Karaoz U."/>
            <person name="Brodie E.L."/>
            <person name="Williams K.H."/>
            <person name="Hubbard S.S."/>
            <person name="Banfield J.F."/>
        </authorList>
    </citation>
    <scope>NUCLEOTIDE SEQUENCE [LARGE SCALE GENOMIC DNA]</scope>
</reference>
<evidence type="ECO:0000259" key="2">
    <source>
        <dbReference type="Pfam" id="PF09990"/>
    </source>
</evidence>
<feature type="transmembrane region" description="Helical" evidence="1">
    <location>
        <begin position="40"/>
        <end position="58"/>
    </location>
</feature>
<organism evidence="3 4">
    <name type="scientific">Candidatus Nomurabacteria bacterium RIFCSPLOWO2_01_FULL_33_17</name>
    <dbReference type="NCBI Taxonomy" id="1801764"/>
    <lineage>
        <taxon>Bacteria</taxon>
        <taxon>Candidatus Nomuraibacteriota</taxon>
    </lineage>
</organism>
<evidence type="ECO:0000256" key="1">
    <source>
        <dbReference type="SAM" id="Phobius"/>
    </source>
</evidence>
<dbReference type="STRING" id="1801764.A2903_00940"/>
<proteinExistence type="predicted"/>
<protein>
    <recommendedName>
        <fullName evidence="2">DUF2231 domain-containing protein</fullName>
    </recommendedName>
</protein>
<dbReference type="AlphaFoldDB" id="A0A1F6WPV0"/>
<feature type="transmembrane region" description="Helical" evidence="1">
    <location>
        <begin position="6"/>
        <end position="28"/>
    </location>
</feature>